<proteinExistence type="predicted"/>
<comment type="caution">
    <text evidence="2">The sequence shown here is derived from an EMBL/GenBank/DDBJ whole genome shotgun (WGS) entry which is preliminary data.</text>
</comment>
<name>A0AAV7DVS3_ARIFI</name>
<dbReference type="EMBL" id="JAINDJ010000008">
    <property type="protein sequence ID" value="KAG9440745.1"/>
    <property type="molecule type" value="Genomic_DNA"/>
</dbReference>
<dbReference type="PANTHER" id="PTHR36000:SF2">
    <property type="entry name" value="DEFECTIVE 1273 PROTEIN, PUTATIVE-RELATED"/>
    <property type="match status" value="1"/>
</dbReference>
<sequence length="240" mass="27172">MSSISPALRLTTSTAVGRRETHGFLRSSKGLSPSLQKFSGQLNLRSRSYMIPRAAHMAAGESDESQKLNFGRSMDTIRSLWQTLPQPVKSFPWDTAIGHFVEMIFELLSSVIKYLCVPLLAVSSLSELSYCAHERKLILTPIPLLAGLAVAGILNNRVLDVAPNLRVGEFPWHLLLMALFFTLLKLPGPYYPYWARMFVPHFANGGLWRTLWFTFLWYRRLQENSKLHVGTSVNDNDSME</sequence>
<organism evidence="2 3">
    <name type="scientific">Aristolochia fimbriata</name>
    <name type="common">White veined hardy Dutchman's pipe vine</name>
    <dbReference type="NCBI Taxonomy" id="158543"/>
    <lineage>
        <taxon>Eukaryota</taxon>
        <taxon>Viridiplantae</taxon>
        <taxon>Streptophyta</taxon>
        <taxon>Embryophyta</taxon>
        <taxon>Tracheophyta</taxon>
        <taxon>Spermatophyta</taxon>
        <taxon>Magnoliopsida</taxon>
        <taxon>Magnoliidae</taxon>
        <taxon>Piperales</taxon>
        <taxon>Aristolochiaceae</taxon>
        <taxon>Aristolochia</taxon>
    </lineage>
</organism>
<evidence type="ECO:0008006" key="4">
    <source>
        <dbReference type="Google" id="ProtNLM"/>
    </source>
</evidence>
<keyword evidence="1" id="KW-1133">Transmembrane helix</keyword>
<keyword evidence="1" id="KW-0812">Transmembrane</keyword>
<dbReference type="PANTHER" id="PTHR36000">
    <property type="entry name" value="DEFECTIVE 1273 PROTEIN, PUTATIVE-RELATED"/>
    <property type="match status" value="1"/>
</dbReference>
<keyword evidence="1" id="KW-0472">Membrane</keyword>
<feature type="transmembrane region" description="Helical" evidence="1">
    <location>
        <begin position="137"/>
        <end position="158"/>
    </location>
</feature>
<gene>
    <name evidence="2" type="ORF">H6P81_020910</name>
</gene>
<dbReference type="Proteomes" id="UP000825729">
    <property type="component" value="Unassembled WGS sequence"/>
</dbReference>
<protein>
    <recommendedName>
        <fullName evidence="4">EMB1273</fullName>
    </recommendedName>
</protein>
<keyword evidence="3" id="KW-1185">Reference proteome</keyword>
<dbReference type="AlphaFoldDB" id="A0AAV7DVS3"/>
<reference evidence="2 3" key="1">
    <citation type="submission" date="2021-07" db="EMBL/GenBank/DDBJ databases">
        <title>The Aristolochia fimbriata genome: insights into angiosperm evolution, floral development and chemical biosynthesis.</title>
        <authorList>
            <person name="Jiao Y."/>
        </authorList>
    </citation>
    <scope>NUCLEOTIDE SEQUENCE [LARGE SCALE GENOMIC DNA]</scope>
    <source>
        <strain evidence="2">IBCAS-2021</strain>
        <tissue evidence="2">Leaf</tissue>
    </source>
</reference>
<evidence type="ECO:0000256" key="1">
    <source>
        <dbReference type="SAM" id="Phobius"/>
    </source>
</evidence>
<accession>A0AAV7DVS3</accession>
<feature type="transmembrane region" description="Helical" evidence="1">
    <location>
        <begin position="170"/>
        <end position="186"/>
    </location>
</feature>
<evidence type="ECO:0000313" key="3">
    <source>
        <dbReference type="Proteomes" id="UP000825729"/>
    </source>
</evidence>
<evidence type="ECO:0000313" key="2">
    <source>
        <dbReference type="EMBL" id="KAG9440745.1"/>
    </source>
</evidence>